<keyword evidence="8" id="KW-1185">Reference proteome</keyword>
<dbReference type="OrthoDB" id="5231159at2759"/>
<evidence type="ECO:0000256" key="5">
    <source>
        <dbReference type="SAM" id="MobiDB-lite"/>
    </source>
</evidence>
<dbReference type="PROSITE" id="PS01360">
    <property type="entry name" value="ZF_MYND_1"/>
    <property type="match status" value="1"/>
</dbReference>
<dbReference type="PROSITE" id="PS50865">
    <property type="entry name" value="ZF_MYND_2"/>
    <property type="match status" value="1"/>
</dbReference>
<dbReference type="Proteomes" id="UP000660262">
    <property type="component" value="Unassembled WGS sequence"/>
</dbReference>
<dbReference type="Pfam" id="PF01753">
    <property type="entry name" value="zf-MYND"/>
    <property type="match status" value="1"/>
</dbReference>
<dbReference type="GO" id="GO:0008270">
    <property type="term" value="F:zinc ion binding"/>
    <property type="evidence" value="ECO:0007669"/>
    <property type="project" value="UniProtKB-KW"/>
</dbReference>
<feature type="domain" description="MYND-type" evidence="6">
    <location>
        <begin position="305"/>
        <end position="349"/>
    </location>
</feature>
<organism evidence="7 8">
    <name type="scientific">Pycnococcus provasolii</name>
    <dbReference type="NCBI Taxonomy" id="41880"/>
    <lineage>
        <taxon>Eukaryota</taxon>
        <taxon>Viridiplantae</taxon>
        <taxon>Chlorophyta</taxon>
        <taxon>Pseudoscourfieldiophyceae</taxon>
        <taxon>Pseudoscourfieldiales</taxon>
        <taxon>Pycnococcaceae</taxon>
        <taxon>Pycnococcus</taxon>
    </lineage>
</organism>
<comment type="caution">
    <text evidence="7">The sequence shown here is derived from an EMBL/GenBank/DDBJ whole genome shotgun (WGS) entry which is preliminary data.</text>
</comment>
<dbReference type="EMBL" id="BNJQ01000011">
    <property type="protein sequence ID" value="GHP05702.1"/>
    <property type="molecule type" value="Genomic_DNA"/>
</dbReference>
<evidence type="ECO:0000256" key="1">
    <source>
        <dbReference type="ARBA" id="ARBA00022723"/>
    </source>
</evidence>
<protein>
    <recommendedName>
        <fullName evidence="6">MYND-type domain-containing protein</fullName>
    </recommendedName>
</protein>
<dbReference type="AlphaFoldDB" id="A0A830HG25"/>
<sequence length="381" mass="44033">MPLEQAYRTLLISSQLESHATEMNNVTQVKYDKMIKRLHESLDRMESHGTWKMWKCTLNEDLESPPIFHTSEELRNHLTTNHNLNLQPVKPGRPPTPAETALRERMANLLETVADDARQVEEVIKTRDRQRRIPQKKLTEWARQRTITKICTILDHMHHEEQCLFDSCLLPVLRFVNDNIPDGVERQSTSTQIVYADLKLLSTNSLERCEEYLLDRVEGYAAELNKPRDPNDGDIKDLQVLEEPDTAPQPEPSPPTQEEAHPPPTMEDLLAQQASQIVDLKREVRMLSSMVARNCMSPSMVARNCMWCGKTPSEAKYEGTHLRSCKCDAARYCSSECQSNDWRTHKRVCLYHHEKRKKKSSDRWVTHSSDVEKVQNLLGEA</sequence>
<name>A0A830HG25_9CHLO</name>
<gene>
    <name evidence="7" type="ORF">PPROV_000445200</name>
</gene>
<proteinExistence type="predicted"/>
<evidence type="ECO:0000256" key="4">
    <source>
        <dbReference type="PROSITE-ProRule" id="PRU00134"/>
    </source>
</evidence>
<evidence type="ECO:0000256" key="3">
    <source>
        <dbReference type="ARBA" id="ARBA00022833"/>
    </source>
</evidence>
<keyword evidence="2 4" id="KW-0863">Zinc-finger</keyword>
<dbReference type="InterPro" id="IPR002893">
    <property type="entry name" value="Znf_MYND"/>
</dbReference>
<evidence type="ECO:0000313" key="7">
    <source>
        <dbReference type="EMBL" id="GHP05702.1"/>
    </source>
</evidence>
<reference evidence="7" key="1">
    <citation type="submission" date="2020-10" db="EMBL/GenBank/DDBJ databases">
        <title>Unveiling of a novel bifunctional photoreceptor, Dualchrome1, isolated from a cosmopolitan green alga.</title>
        <authorList>
            <person name="Suzuki S."/>
            <person name="Kawachi M."/>
        </authorList>
    </citation>
    <scope>NUCLEOTIDE SEQUENCE</scope>
    <source>
        <strain evidence="7">NIES 2893</strain>
    </source>
</reference>
<evidence type="ECO:0000313" key="8">
    <source>
        <dbReference type="Proteomes" id="UP000660262"/>
    </source>
</evidence>
<keyword evidence="1" id="KW-0479">Metal-binding</keyword>
<feature type="region of interest" description="Disordered" evidence="5">
    <location>
        <begin position="244"/>
        <end position="264"/>
    </location>
</feature>
<evidence type="ECO:0000256" key="2">
    <source>
        <dbReference type="ARBA" id="ARBA00022771"/>
    </source>
</evidence>
<keyword evidence="3" id="KW-0862">Zinc</keyword>
<evidence type="ECO:0000259" key="6">
    <source>
        <dbReference type="PROSITE" id="PS50865"/>
    </source>
</evidence>
<accession>A0A830HG25</accession>
<dbReference type="SUPFAM" id="SSF144232">
    <property type="entry name" value="HIT/MYND zinc finger-like"/>
    <property type="match status" value="1"/>
</dbReference>
<dbReference type="Gene3D" id="6.10.140.2220">
    <property type="match status" value="1"/>
</dbReference>